<reference evidence="8" key="1">
    <citation type="submission" date="2016-10" db="EMBL/GenBank/DDBJ databases">
        <authorList>
            <person name="Varghese N."/>
            <person name="Submissions S."/>
        </authorList>
    </citation>
    <scope>NUCLEOTIDE SEQUENCE [LARGE SCALE GENOMIC DNA]</scope>
    <source>
        <strain evidence="8">DSM 11706</strain>
    </source>
</reference>
<dbReference type="Proteomes" id="UP000198734">
    <property type="component" value="Unassembled WGS sequence"/>
</dbReference>
<dbReference type="InterPro" id="IPR011611">
    <property type="entry name" value="PfkB_dom"/>
</dbReference>
<evidence type="ECO:0000256" key="1">
    <source>
        <dbReference type="ARBA" id="ARBA00010688"/>
    </source>
</evidence>
<dbReference type="SUPFAM" id="SSF53613">
    <property type="entry name" value="Ribokinase-like"/>
    <property type="match status" value="1"/>
</dbReference>
<dbReference type="RefSeq" id="WP_093538521.1">
    <property type="nucleotide sequence ID" value="NZ_FOXU01000011.1"/>
</dbReference>
<evidence type="ECO:0000256" key="4">
    <source>
        <dbReference type="ARBA" id="ARBA00022777"/>
    </source>
</evidence>
<evidence type="ECO:0000259" key="6">
    <source>
        <dbReference type="Pfam" id="PF00294"/>
    </source>
</evidence>
<dbReference type="PANTHER" id="PTHR43085:SF1">
    <property type="entry name" value="PSEUDOURIDINE KINASE-RELATED"/>
    <property type="match status" value="1"/>
</dbReference>
<keyword evidence="3" id="KW-0547">Nucleotide-binding</keyword>
<evidence type="ECO:0000256" key="5">
    <source>
        <dbReference type="ARBA" id="ARBA00022840"/>
    </source>
</evidence>
<dbReference type="InterPro" id="IPR029056">
    <property type="entry name" value="Ribokinase-like"/>
</dbReference>
<dbReference type="GO" id="GO:0016301">
    <property type="term" value="F:kinase activity"/>
    <property type="evidence" value="ECO:0007669"/>
    <property type="project" value="UniProtKB-KW"/>
</dbReference>
<feature type="domain" description="Carbohydrate kinase PfkB" evidence="6">
    <location>
        <begin position="7"/>
        <end position="302"/>
    </location>
</feature>
<sequence>MDTDFGVLTLGDALITFNPSVTGPMRYVPTFSRKVGGAELNFAIGCARLGLNSKWVSRLGGDEFGRVIYNFARGEGIDVSEVKLVEGYPTSLNFKEIREDGSGKTFYYRYQSPILTMEPSDITEQMLDGIDLVHLTGVFMAIDKKNIEITKKLLILANQKNIPVSFDPNIRLKLWTIEEATAAYMNIFPYVDILLTGLDEIEMILGDSTEQALVECAKRFKISELVIKDGGNGARVYTNNNWYKQEAFQVTPIDTVGAGDGFDAGYIYSYLHEYEPNERLEFANGVGALVTTVSGDNEGLPELSEVLAFIRNDKVIER</sequence>
<dbReference type="STRING" id="126156.SAMN05421670_0175"/>
<dbReference type="Pfam" id="PF00294">
    <property type="entry name" value="PfkB"/>
    <property type="match status" value="1"/>
</dbReference>
<dbReference type="AlphaFoldDB" id="A0A1I6B5Q1"/>
<dbReference type="Gene3D" id="3.40.1190.20">
    <property type="match status" value="1"/>
</dbReference>
<dbReference type="OrthoDB" id="9813569at2"/>
<accession>A0A1I6B5Q1</accession>
<dbReference type="InterPro" id="IPR050306">
    <property type="entry name" value="PfkB_Carbo_kinase"/>
</dbReference>
<evidence type="ECO:0000256" key="3">
    <source>
        <dbReference type="ARBA" id="ARBA00022741"/>
    </source>
</evidence>
<keyword evidence="5" id="KW-0067">ATP-binding</keyword>
<evidence type="ECO:0000313" key="7">
    <source>
        <dbReference type="EMBL" id="SFQ76127.1"/>
    </source>
</evidence>
<gene>
    <name evidence="7" type="ORF">SAMN05421670_0175</name>
</gene>
<protein>
    <submittedName>
        <fullName evidence="7">2-dehydro-3-deoxygluconokinase</fullName>
    </submittedName>
</protein>
<dbReference type="PROSITE" id="PS00584">
    <property type="entry name" value="PFKB_KINASES_2"/>
    <property type="match status" value="1"/>
</dbReference>
<organism evidence="7 8">
    <name type="scientific">Psychrobacillus psychrotolerans</name>
    <dbReference type="NCBI Taxonomy" id="126156"/>
    <lineage>
        <taxon>Bacteria</taxon>
        <taxon>Bacillati</taxon>
        <taxon>Bacillota</taxon>
        <taxon>Bacilli</taxon>
        <taxon>Bacillales</taxon>
        <taxon>Bacillaceae</taxon>
        <taxon>Psychrobacillus</taxon>
    </lineage>
</organism>
<dbReference type="InterPro" id="IPR002173">
    <property type="entry name" value="Carboh/pur_kinase_PfkB_CS"/>
</dbReference>
<dbReference type="EMBL" id="FOXU01000011">
    <property type="protein sequence ID" value="SFQ76127.1"/>
    <property type="molecule type" value="Genomic_DNA"/>
</dbReference>
<dbReference type="CDD" id="cd01166">
    <property type="entry name" value="KdgK"/>
    <property type="match status" value="1"/>
</dbReference>
<name>A0A1I6B5Q1_9BACI</name>
<evidence type="ECO:0000256" key="2">
    <source>
        <dbReference type="ARBA" id="ARBA00022679"/>
    </source>
</evidence>
<comment type="similarity">
    <text evidence="1">Belongs to the carbohydrate kinase PfkB family.</text>
</comment>
<proteinExistence type="inferred from homology"/>
<dbReference type="GO" id="GO:0005524">
    <property type="term" value="F:ATP binding"/>
    <property type="evidence" value="ECO:0007669"/>
    <property type="project" value="UniProtKB-KW"/>
</dbReference>
<evidence type="ECO:0000313" key="8">
    <source>
        <dbReference type="Proteomes" id="UP000198734"/>
    </source>
</evidence>
<dbReference type="PANTHER" id="PTHR43085">
    <property type="entry name" value="HEXOKINASE FAMILY MEMBER"/>
    <property type="match status" value="1"/>
</dbReference>
<keyword evidence="2" id="KW-0808">Transferase</keyword>
<keyword evidence="4 7" id="KW-0418">Kinase</keyword>
<keyword evidence="8" id="KW-1185">Reference proteome</keyword>